<sequence length="236" mass="25829">MSDDCSGEYPNISEDLSFLAGLDMTQSFALNGLDMSEELAPLAGLDMSEELAPLAGLDMSKQLAPLAGLDMSKQLAPLANVGQPISQEVASAVELPKITFPLSRLSHELTHAPGMFSEMNIPGQIEPSFNSVDYGPSQLGEANNATTVESERRLDIEIENFLYQFHVRFAFQRTYEALQVVGGKVDETYLLFITSGLIGGLTRFLPDKQAWGAYVIGNLLAIAYYQRANRVETNQE</sequence>
<evidence type="ECO:0000313" key="1">
    <source>
        <dbReference type="EMBL" id="MBX0305234.1"/>
    </source>
</evidence>
<dbReference type="AlphaFoldDB" id="A0A8J8CAF6"/>
<comment type="caution">
    <text evidence="1">The sequence shown here is derived from an EMBL/GenBank/DDBJ whole genome shotgun (WGS) entry which is preliminary data.</text>
</comment>
<name>A0A8J8CAF6_9EURY</name>
<keyword evidence="2" id="KW-1185">Reference proteome</keyword>
<accession>A0A8J8CAF6</accession>
<proteinExistence type="predicted"/>
<dbReference type="EMBL" id="RKLQ01000003">
    <property type="protein sequence ID" value="MBX0305234.1"/>
    <property type="molecule type" value="Genomic_DNA"/>
</dbReference>
<reference evidence="1" key="1">
    <citation type="submission" date="2021-06" db="EMBL/GenBank/DDBJ databases">
        <title>Halomicroarcula sp. F24A a new haloarchaeum isolated from saline soil.</title>
        <authorList>
            <person name="Duran-Viseras A."/>
            <person name="Sanchez-Porro C."/>
            <person name="Ventosa A."/>
        </authorList>
    </citation>
    <scope>NUCLEOTIDE SEQUENCE</scope>
    <source>
        <strain evidence="1">F24A</strain>
    </source>
</reference>
<evidence type="ECO:0000313" key="2">
    <source>
        <dbReference type="Proteomes" id="UP000783863"/>
    </source>
</evidence>
<organism evidence="1 2">
    <name type="scientific">Haloarcula salinisoli</name>
    <dbReference type="NCBI Taxonomy" id="2487746"/>
    <lineage>
        <taxon>Archaea</taxon>
        <taxon>Methanobacteriati</taxon>
        <taxon>Methanobacteriota</taxon>
        <taxon>Stenosarchaea group</taxon>
        <taxon>Halobacteria</taxon>
        <taxon>Halobacteriales</taxon>
        <taxon>Haloarculaceae</taxon>
        <taxon>Haloarcula</taxon>
    </lineage>
</organism>
<protein>
    <submittedName>
        <fullName evidence="1">Uncharacterized protein</fullName>
    </submittedName>
</protein>
<gene>
    <name evidence="1" type="ORF">EGD98_16350</name>
</gene>
<dbReference type="RefSeq" id="WP_220589477.1">
    <property type="nucleotide sequence ID" value="NZ_RKLQ01000003.1"/>
</dbReference>
<dbReference type="Proteomes" id="UP000783863">
    <property type="component" value="Unassembled WGS sequence"/>
</dbReference>